<name>A0ACC6P6C9_9BACL</name>
<evidence type="ECO:0000313" key="2">
    <source>
        <dbReference type="Proteomes" id="UP001380953"/>
    </source>
</evidence>
<keyword evidence="2" id="KW-1185">Reference proteome</keyword>
<sequence>MEAEDKNKIQRLHAIIENLNDRIVRGQMKEEKILNEFSSTNNELVTLQRQLAKSNVELEKAMREAQRANDSKSRFLAMISHEFRTPMNGILGMTELLRQSPLAYEQRGWTELIEESASELLGMVNDLLDLSKSDAGALTIEEKPFDLRLVVEHVVQLLQPKAQAKRNIVSAEFEPSTAGILKGDPTRIRQILINLINNANTFTENGMIQVAVYPLPGYRGRIRFEIRDSGIGISQKNIDTLFRPYAQIDSGEANEGTGLGLMICKSLVKSMKGEIGVFSREEAGSTFWFELDLPEVDEPRKSGAALYAVSDNVPIASNLSVLVAEDNAVNGRVIRMQLKKLGVNSVEVAENGQAAVDAFRSGSYALILMDKQMPVMDGTEAARAIREIEQNEMRKPVPIVALTGEATESEREACFAAGMNDFLSKPINMDTLKAVLQKWVSKRSGQALDPDVIRELIELDEGDDPEIFRSLLEVYEEETPAKLSKLEELVCEGNLEQAMRTAHSLKSGSLSLGVHYFSELLEQIEYRLKEGQTEQVKDMLPGLNGAYEAACAELHRFA</sequence>
<reference evidence="1" key="1">
    <citation type="submission" date="2024-03" db="EMBL/GenBank/DDBJ databases">
        <title>Whole genome sequecning of epiphytes from Marcgravia umbellata leaves.</title>
        <authorList>
            <person name="Kumar G."/>
            <person name="Savka M.A."/>
        </authorList>
    </citation>
    <scope>NUCLEOTIDE SEQUENCE</scope>
    <source>
        <strain evidence="1">RIT_BL5</strain>
    </source>
</reference>
<evidence type="ECO:0000313" key="1">
    <source>
        <dbReference type="EMBL" id="MEJ8302480.1"/>
    </source>
</evidence>
<dbReference type="EMBL" id="JBBKAR010000001">
    <property type="protein sequence ID" value="MEJ8302480.1"/>
    <property type="molecule type" value="Genomic_DNA"/>
</dbReference>
<protein>
    <submittedName>
        <fullName evidence="1">ATP-binding protein</fullName>
    </submittedName>
</protein>
<keyword evidence="1" id="KW-0547">Nucleotide-binding</keyword>
<organism evidence="1 2">
    <name type="scientific">Saccharibacillus sacchari</name>
    <dbReference type="NCBI Taxonomy" id="456493"/>
    <lineage>
        <taxon>Bacteria</taxon>
        <taxon>Bacillati</taxon>
        <taxon>Bacillota</taxon>
        <taxon>Bacilli</taxon>
        <taxon>Bacillales</taxon>
        <taxon>Paenibacillaceae</taxon>
        <taxon>Saccharibacillus</taxon>
    </lineage>
</organism>
<accession>A0ACC6P6C9</accession>
<proteinExistence type="predicted"/>
<dbReference type="Proteomes" id="UP001380953">
    <property type="component" value="Unassembled WGS sequence"/>
</dbReference>
<comment type="caution">
    <text evidence="1">The sequence shown here is derived from an EMBL/GenBank/DDBJ whole genome shotgun (WGS) entry which is preliminary data.</text>
</comment>
<gene>
    <name evidence="1" type="ORF">WKI47_00975</name>
</gene>
<keyword evidence="1" id="KW-0067">ATP-binding</keyword>